<dbReference type="Gene3D" id="1.10.150.240">
    <property type="entry name" value="Putative phosphatase, domain 2"/>
    <property type="match status" value="1"/>
</dbReference>
<dbReference type="SFLD" id="SFLDS00003">
    <property type="entry name" value="Haloacid_Dehalogenase"/>
    <property type="match status" value="1"/>
</dbReference>
<dbReference type="SUPFAM" id="SSF56784">
    <property type="entry name" value="HAD-like"/>
    <property type="match status" value="1"/>
</dbReference>
<dbReference type="AlphaFoldDB" id="A0A423KQI7"/>
<name>A0A423KQI7_9PSED</name>
<evidence type="ECO:0000313" key="2">
    <source>
        <dbReference type="Proteomes" id="UP000283627"/>
    </source>
</evidence>
<organism evidence="1 2">
    <name type="scientific">Pseudomonas frederiksbergensis</name>
    <dbReference type="NCBI Taxonomy" id="104087"/>
    <lineage>
        <taxon>Bacteria</taxon>
        <taxon>Pseudomonadati</taxon>
        <taxon>Pseudomonadota</taxon>
        <taxon>Gammaproteobacteria</taxon>
        <taxon>Pseudomonadales</taxon>
        <taxon>Pseudomonadaceae</taxon>
        <taxon>Pseudomonas</taxon>
    </lineage>
</organism>
<dbReference type="SFLD" id="SFLDG01129">
    <property type="entry name" value="C1.5:_HAD__Beta-PGM__Phosphata"/>
    <property type="match status" value="1"/>
</dbReference>
<gene>
    <name evidence="1" type="ORF">BK665_04890</name>
</gene>
<dbReference type="NCBIfam" id="TIGR01509">
    <property type="entry name" value="HAD-SF-IA-v3"/>
    <property type="match status" value="1"/>
</dbReference>
<dbReference type="Gene3D" id="3.40.50.1000">
    <property type="entry name" value="HAD superfamily/HAD-like"/>
    <property type="match status" value="1"/>
</dbReference>
<sequence>MSAQSHPVAINTAVFDLGNVLIRWNPRNLYKKLFGDDVEAMETFLTEVCHTAWNEQQDRGRSWQEAIEEAIARHPDQEALIRAYRERWEETLDGAIEDTVAILDELHANGIRLLALTNWSAETFPIALERFEFLQRFEGILVSGAEGVIKPSPEIFQLLASRYDVDMSRAVFIDDHLPNIEGAQRVGLHGIQFFNAAQLRGDLVALGLPVQAG</sequence>
<dbReference type="CDD" id="cd02603">
    <property type="entry name" value="HAD_sEH-N_like"/>
    <property type="match status" value="1"/>
</dbReference>
<dbReference type="EMBL" id="MOBP01000003">
    <property type="protein sequence ID" value="RON57443.1"/>
    <property type="molecule type" value="Genomic_DNA"/>
</dbReference>
<dbReference type="Pfam" id="PF00702">
    <property type="entry name" value="Hydrolase"/>
    <property type="match status" value="1"/>
</dbReference>
<dbReference type="PANTHER" id="PTHR43611">
    <property type="entry name" value="ALPHA-D-GLUCOSE 1-PHOSPHATE PHOSPHATASE"/>
    <property type="match status" value="1"/>
</dbReference>
<dbReference type="InterPro" id="IPR023198">
    <property type="entry name" value="PGP-like_dom2"/>
</dbReference>
<dbReference type="InterPro" id="IPR036412">
    <property type="entry name" value="HAD-like_sf"/>
</dbReference>
<keyword evidence="1" id="KW-0378">Hydrolase</keyword>
<dbReference type="InterPro" id="IPR023214">
    <property type="entry name" value="HAD_sf"/>
</dbReference>
<accession>A0A423KQI7</accession>
<dbReference type="InterPro" id="IPR006439">
    <property type="entry name" value="HAD-SF_hydro_IA"/>
</dbReference>
<dbReference type="PANTHER" id="PTHR43611:SF3">
    <property type="entry name" value="FLAVIN MONONUCLEOTIDE HYDROLASE 1, CHLOROPLATIC"/>
    <property type="match status" value="1"/>
</dbReference>
<protein>
    <submittedName>
        <fullName evidence="1">HAD family hydrolase</fullName>
    </submittedName>
</protein>
<dbReference type="OrthoDB" id="9797415at2"/>
<dbReference type="GO" id="GO:0016787">
    <property type="term" value="F:hydrolase activity"/>
    <property type="evidence" value="ECO:0007669"/>
    <property type="project" value="UniProtKB-KW"/>
</dbReference>
<reference evidence="1 2" key="1">
    <citation type="submission" date="2016-10" db="EMBL/GenBank/DDBJ databases">
        <title>Comparative genome analysis of multiple Pseudomonas spp. focuses on biocontrol and plant growth promoting traits.</title>
        <authorList>
            <person name="Tao X.-Y."/>
            <person name="Taylor C.G."/>
        </authorList>
    </citation>
    <scope>NUCLEOTIDE SEQUENCE [LARGE SCALE GENOMIC DNA]</scope>
    <source>
        <strain evidence="1 2">39A2</strain>
    </source>
</reference>
<evidence type="ECO:0000313" key="1">
    <source>
        <dbReference type="EMBL" id="RON57443.1"/>
    </source>
</evidence>
<comment type="caution">
    <text evidence="1">The sequence shown here is derived from an EMBL/GenBank/DDBJ whole genome shotgun (WGS) entry which is preliminary data.</text>
</comment>
<dbReference type="Proteomes" id="UP000283627">
    <property type="component" value="Unassembled WGS sequence"/>
</dbReference>
<dbReference type="PRINTS" id="PR00413">
    <property type="entry name" value="HADHALOGNASE"/>
</dbReference>
<proteinExistence type="predicted"/>